<dbReference type="EMBL" id="CAAHFG010000001">
    <property type="protein sequence ID" value="VGO12651.1"/>
    <property type="molecule type" value="Genomic_DNA"/>
</dbReference>
<sequence>MSYDPFADALAPFAGWNLAATYDRYYALFDLIIYCTIFIALCQAVFGTRFRGRPGKALATALGIMLGTGLAISEAQFGWNLRMAGGLAAIIMLILFGLLLFHLLHQLGMKWDTAALVAYIIIYLLTAGIYPKVLRDAPALVLIAAIAFLVCTWKLIMRLWPHGKPGNDAGFVAMLDRKREKSEVKQIAKTQGRELPEAQKEDRRIEKTLKGLKTELEHSNPDFKEVAQATAAIAHKTDDVIRTLDKVRIMDRRLRNFDWHELQQLREYCKELGEDDRKKLQQQILLERKKILEEHAIEQMLKTAETRHRELRRQIDTVATHAQAQSQPQTLSAVVTALRMEQQLNGELKQIKKAERKLKSLTRLKLKDEKKVAKQQEIKFHR</sequence>
<feature type="coiled-coil region" evidence="1">
    <location>
        <begin position="294"/>
        <end position="371"/>
    </location>
</feature>
<feature type="transmembrane region" description="Helical" evidence="2">
    <location>
        <begin position="83"/>
        <end position="101"/>
    </location>
</feature>
<dbReference type="AlphaFoldDB" id="A0A6C2TZ62"/>
<keyword evidence="2" id="KW-0472">Membrane</keyword>
<feature type="transmembrane region" description="Helical" evidence="2">
    <location>
        <begin position="113"/>
        <end position="131"/>
    </location>
</feature>
<feature type="transmembrane region" description="Helical" evidence="2">
    <location>
        <begin position="137"/>
        <end position="156"/>
    </location>
</feature>
<keyword evidence="2" id="KW-1133">Transmembrane helix</keyword>
<keyword evidence="1" id="KW-0175">Coiled coil</keyword>
<keyword evidence="4" id="KW-1185">Reference proteome</keyword>
<keyword evidence="2" id="KW-0812">Transmembrane</keyword>
<evidence type="ECO:0000313" key="3">
    <source>
        <dbReference type="EMBL" id="VGO12651.1"/>
    </source>
</evidence>
<organism evidence="3 4">
    <name type="scientific">Pontiella desulfatans</name>
    <dbReference type="NCBI Taxonomy" id="2750659"/>
    <lineage>
        <taxon>Bacteria</taxon>
        <taxon>Pseudomonadati</taxon>
        <taxon>Kiritimatiellota</taxon>
        <taxon>Kiritimatiellia</taxon>
        <taxon>Kiritimatiellales</taxon>
        <taxon>Pontiellaceae</taxon>
        <taxon>Pontiella</taxon>
    </lineage>
</organism>
<gene>
    <name evidence="3" type="ORF">PDESU_01204</name>
</gene>
<dbReference type="RefSeq" id="WP_136078297.1">
    <property type="nucleotide sequence ID" value="NZ_CAAHFG010000001.1"/>
</dbReference>
<reference evidence="3 4" key="1">
    <citation type="submission" date="2019-04" db="EMBL/GenBank/DDBJ databases">
        <authorList>
            <person name="Van Vliet M D."/>
        </authorList>
    </citation>
    <scope>NUCLEOTIDE SEQUENCE [LARGE SCALE GENOMIC DNA]</scope>
    <source>
        <strain evidence="3 4">F1</strain>
    </source>
</reference>
<proteinExistence type="predicted"/>
<dbReference type="Proteomes" id="UP000366872">
    <property type="component" value="Unassembled WGS sequence"/>
</dbReference>
<evidence type="ECO:0000313" key="4">
    <source>
        <dbReference type="Proteomes" id="UP000366872"/>
    </source>
</evidence>
<feature type="transmembrane region" description="Helical" evidence="2">
    <location>
        <begin position="25"/>
        <end position="46"/>
    </location>
</feature>
<name>A0A6C2TZ62_PONDE</name>
<protein>
    <submittedName>
        <fullName evidence="3">Uncharacterized protein</fullName>
    </submittedName>
</protein>
<feature type="transmembrane region" description="Helical" evidence="2">
    <location>
        <begin position="58"/>
        <end position="77"/>
    </location>
</feature>
<evidence type="ECO:0000256" key="1">
    <source>
        <dbReference type="SAM" id="Coils"/>
    </source>
</evidence>
<evidence type="ECO:0000256" key="2">
    <source>
        <dbReference type="SAM" id="Phobius"/>
    </source>
</evidence>
<accession>A0A6C2TZ62</accession>